<dbReference type="Proteomes" id="UP000704712">
    <property type="component" value="Unassembled WGS sequence"/>
</dbReference>
<name>A0A8S9UCD2_PHYIN</name>
<sequence length="223" mass="24400">MNRVECSASKSCALGSAVDSCALHILLGFKPDVYEIDGRPYHPHILVHPEGPVEARVDAAVSGITPITPTTLRSIHSSATSGSSEDETSTRVVDTGYLTSNVTSSTVQRLQVLVGCHDHEQHDTTTTTTPNASDTLLEARMTRRIFDRARLKRTLETGNTLKDGSTVMGTGSNGEMIPTTKSGGTIETTTTGSVDHHDWVWWLDLDNNDWIRSYDDDGDDWIW</sequence>
<comment type="caution">
    <text evidence="2">The sequence shown here is derived from an EMBL/GenBank/DDBJ whole genome shotgun (WGS) entry which is preliminary data.</text>
</comment>
<feature type="region of interest" description="Disordered" evidence="1">
    <location>
        <begin position="160"/>
        <end position="186"/>
    </location>
</feature>
<reference evidence="2" key="1">
    <citation type="submission" date="2020-03" db="EMBL/GenBank/DDBJ databases">
        <title>Hybrid Assembly of Korean Phytophthora infestans isolates.</title>
        <authorList>
            <person name="Prokchorchik M."/>
            <person name="Lee Y."/>
            <person name="Seo J."/>
            <person name="Cho J.-H."/>
            <person name="Park Y.-E."/>
            <person name="Jang D.-C."/>
            <person name="Im J.-S."/>
            <person name="Choi J.-G."/>
            <person name="Park H.-J."/>
            <person name="Lee G.-B."/>
            <person name="Lee Y.-G."/>
            <person name="Hong S.-Y."/>
            <person name="Cho K."/>
            <person name="Sohn K.H."/>
        </authorList>
    </citation>
    <scope>NUCLEOTIDE SEQUENCE</scope>
    <source>
        <strain evidence="2">KR_2_A2</strain>
    </source>
</reference>
<accession>A0A8S9UCD2</accession>
<gene>
    <name evidence="2" type="ORF">GN958_ATG14843</name>
</gene>
<proteinExistence type="predicted"/>
<evidence type="ECO:0000313" key="2">
    <source>
        <dbReference type="EMBL" id="KAF4135958.1"/>
    </source>
</evidence>
<feature type="compositionally biased region" description="Polar residues" evidence="1">
    <location>
        <begin position="160"/>
        <end position="170"/>
    </location>
</feature>
<protein>
    <submittedName>
        <fullName evidence="2">Uncharacterized protein</fullName>
    </submittedName>
</protein>
<dbReference type="EMBL" id="JAACNO010002036">
    <property type="protein sequence ID" value="KAF4135958.1"/>
    <property type="molecule type" value="Genomic_DNA"/>
</dbReference>
<dbReference type="AlphaFoldDB" id="A0A8S9UCD2"/>
<organism evidence="2 3">
    <name type="scientific">Phytophthora infestans</name>
    <name type="common">Potato late blight agent</name>
    <name type="synonym">Botrytis infestans</name>
    <dbReference type="NCBI Taxonomy" id="4787"/>
    <lineage>
        <taxon>Eukaryota</taxon>
        <taxon>Sar</taxon>
        <taxon>Stramenopiles</taxon>
        <taxon>Oomycota</taxon>
        <taxon>Peronosporomycetes</taxon>
        <taxon>Peronosporales</taxon>
        <taxon>Peronosporaceae</taxon>
        <taxon>Phytophthora</taxon>
    </lineage>
</organism>
<evidence type="ECO:0000313" key="3">
    <source>
        <dbReference type="Proteomes" id="UP000704712"/>
    </source>
</evidence>
<evidence type="ECO:0000256" key="1">
    <source>
        <dbReference type="SAM" id="MobiDB-lite"/>
    </source>
</evidence>